<keyword evidence="1" id="KW-0805">Transcription regulation</keyword>
<reference evidence="6" key="2">
    <citation type="submission" date="2023-05" db="EMBL/GenBank/DDBJ databases">
        <authorList>
            <person name="Schelkunov M.I."/>
        </authorList>
    </citation>
    <scope>NUCLEOTIDE SEQUENCE</scope>
    <source>
        <strain evidence="6">Hsosn_3</strain>
        <tissue evidence="6">Leaf</tissue>
    </source>
</reference>
<organism evidence="6 7">
    <name type="scientific">Heracleum sosnowskyi</name>
    <dbReference type="NCBI Taxonomy" id="360622"/>
    <lineage>
        <taxon>Eukaryota</taxon>
        <taxon>Viridiplantae</taxon>
        <taxon>Streptophyta</taxon>
        <taxon>Embryophyta</taxon>
        <taxon>Tracheophyta</taxon>
        <taxon>Spermatophyta</taxon>
        <taxon>Magnoliopsida</taxon>
        <taxon>eudicotyledons</taxon>
        <taxon>Gunneridae</taxon>
        <taxon>Pentapetalae</taxon>
        <taxon>asterids</taxon>
        <taxon>campanulids</taxon>
        <taxon>Apiales</taxon>
        <taxon>Apiaceae</taxon>
        <taxon>Apioideae</taxon>
        <taxon>apioid superclade</taxon>
        <taxon>Tordylieae</taxon>
        <taxon>Tordyliinae</taxon>
        <taxon>Heracleum</taxon>
    </lineage>
</organism>
<dbReference type="InterPro" id="IPR036093">
    <property type="entry name" value="NAC_dom_sf"/>
</dbReference>
<evidence type="ECO:0000259" key="5">
    <source>
        <dbReference type="PROSITE" id="PS51005"/>
    </source>
</evidence>
<dbReference type="PROSITE" id="PS51005">
    <property type="entry name" value="NAC"/>
    <property type="match status" value="1"/>
</dbReference>
<keyword evidence="3" id="KW-0804">Transcription</keyword>
<dbReference type="SUPFAM" id="SSF101941">
    <property type="entry name" value="NAC domain"/>
    <property type="match status" value="1"/>
</dbReference>
<gene>
    <name evidence="6" type="ORF">POM88_017115</name>
</gene>
<evidence type="ECO:0000256" key="1">
    <source>
        <dbReference type="ARBA" id="ARBA00023015"/>
    </source>
</evidence>
<dbReference type="InterPro" id="IPR003441">
    <property type="entry name" value="NAC-dom"/>
</dbReference>
<evidence type="ECO:0000256" key="4">
    <source>
        <dbReference type="ARBA" id="ARBA00023242"/>
    </source>
</evidence>
<feature type="domain" description="NAC" evidence="5">
    <location>
        <begin position="9"/>
        <end position="116"/>
    </location>
</feature>
<dbReference type="AlphaFoldDB" id="A0AAD8MY18"/>
<keyword evidence="2" id="KW-0238">DNA-binding</keyword>
<evidence type="ECO:0000313" key="6">
    <source>
        <dbReference type="EMBL" id="KAK1388937.1"/>
    </source>
</evidence>
<protein>
    <recommendedName>
        <fullName evidence="5">NAC domain-containing protein</fullName>
    </recommendedName>
</protein>
<dbReference type="Gene3D" id="2.170.150.80">
    <property type="entry name" value="NAC domain"/>
    <property type="match status" value="1"/>
</dbReference>
<dbReference type="Pfam" id="PF02365">
    <property type="entry name" value="NAM"/>
    <property type="match status" value="1"/>
</dbReference>
<evidence type="ECO:0000256" key="2">
    <source>
        <dbReference type="ARBA" id="ARBA00023125"/>
    </source>
</evidence>
<dbReference type="Proteomes" id="UP001237642">
    <property type="component" value="Unassembled WGS sequence"/>
</dbReference>
<dbReference type="GO" id="GO:0003677">
    <property type="term" value="F:DNA binding"/>
    <property type="evidence" value="ECO:0007669"/>
    <property type="project" value="UniProtKB-KW"/>
</dbReference>
<reference evidence="6" key="1">
    <citation type="submission" date="2023-02" db="EMBL/GenBank/DDBJ databases">
        <title>Genome of toxic invasive species Heracleum sosnowskyi carries increased number of genes despite the absence of recent whole-genome duplications.</title>
        <authorList>
            <person name="Schelkunov M."/>
            <person name="Shtratnikova V."/>
            <person name="Makarenko M."/>
            <person name="Klepikova A."/>
            <person name="Omelchenko D."/>
            <person name="Novikova G."/>
            <person name="Obukhova E."/>
            <person name="Bogdanov V."/>
            <person name="Penin A."/>
            <person name="Logacheva M."/>
        </authorList>
    </citation>
    <scope>NUCLEOTIDE SEQUENCE</scope>
    <source>
        <strain evidence="6">Hsosn_3</strain>
        <tissue evidence="6">Leaf</tissue>
    </source>
</reference>
<keyword evidence="4" id="KW-0539">Nucleus</keyword>
<evidence type="ECO:0000256" key="3">
    <source>
        <dbReference type="ARBA" id="ARBA00023163"/>
    </source>
</evidence>
<comment type="caution">
    <text evidence="6">The sequence shown here is derived from an EMBL/GenBank/DDBJ whole genome shotgun (WGS) entry which is preliminary data.</text>
</comment>
<dbReference type="EMBL" id="JAUIZM010000004">
    <property type="protein sequence ID" value="KAK1388937.1"/>
    <property type="molecule type" value="Genomic_DNA"/>
</dbReference>
<sequence>MRSRTQFMFPPGGYFTPTNYDLIESFLKPKDLGQNLIFDVVDEKQVYGPDCNPWKFFDVNDVDSWFACPNKPTEKVTYVFMNLSLISGYNSGVRTAKKAGCGTWGGKISKMIWSEK</sequence>
<name>A0AAD8MY18_9APIA</name>
<keyword evidence="7" id="KW-1185">Reference proteome</keyword>
<dbReference type="GO" id="GO:0006355">
    <property type="term" value="P:regulation of DNA-templated transcription"/>
    <property type="evidence" value="ECO:0007669"/>
    <property type="project" value="InterPro"/>
</dbReference>
<proteinExistence type="predicted"/>
<evidence type="ECO:0000313" key="7">
    <source>
        <dbReference type="Proteomes" id="UP001237642"/>
    </source>
</evidence>
<accession>A0AAD8MY18</accession>